<keyword evidence="2" id="KW-0645">Protease</keyword>
<feature type="domain" description="Peptidase C1A papain C-terminal" evidence="7">
    <location>
        <begin position="154"/>
        <end position="356"/>
    </location>
</feature>
<dbReference type="InterPro" id="IPR039417">
    <property type="entry name" value="Peptidase_C1A_papain-like"/>
</dbReference>
<reference evidence="9 10" key="1">
    <citation type="submission" date="2018-11" db="EMBL/GenBank/DDBJ databases">
        <authorList>
            <person name="Lopez-Roques C."/>
            <person name="Donnadieu C."/>
            <person name="Bouchez O."/>
            <person name="Klopp C."/>
            <person name="Cabau C."/>
            <person name="Zahm M."/>
        </authorList>
    </citation>
    <scope>NUCLEOTIDE SEQUENCE [LARGE SCALE GENOMIC DNA]</scope>
    <source>
        <strain evidence="9">RS831</strain>
        <tissue evidence="9">Whole body</tissue>
    </source>
</reference>
<dbReference type="PROSITE" id="PS00639">
    <property type="entry name" value="THIOL_PROTEASE_HIS"/>
    <property type="match status" value="1"/>
</dbReference>
<evidence type="ECO:0008006" key="11">
    <source>
        <dbReference type="Google" id="ProtNLM"/>
    </source>
</evidence>
<dbReference type="PRINTS" id="PR00705">
    <property type="entry name" value="PAPAIN"/>
</dbReference>
<evidence type="ECO:0000256" key="3">
    <source>
        <dbReference type="ARBA" id="ARBA00022801"/>
    </source>
</evidence>
<dbReference type="Proteomes" id="UP000283210">
    <property type="component" value="Chromosome 22"/>
</dbReference>
<dbReference type="Gene3D" id="3.90.70.10">
    <property type="entry name" value="Cysteine proteinases"/>
    <property type="match status" value="1"/>
</dbReference>
<keyword evidence="3" id="KW-0378">Hydrolase</keyword>
<dbReference type="InterPro" id="IPR013128">
    <property type="entry name" value="Peptidase_C1A"/>
</dbReference>
<dbReference type="FunFam" id="3.90.70.10:FF:000006">
    <property type="entry name" value="Cathepsin S"/>
    <property type="match status" value="1"/>
</dbReference>
<dbReference type="EMBL" id="CM012458">
    <property type="protein sequence ID" value="RVE57456.1"/>
    <property type="molecule type" value="Genomic_DNA"/>
</dbReference>
<dbReference type="InterPro" id="IPR000668">
    <property type="entry name" value="Peptidase_C1A_C"/>
</dbReference>
<keyword evidence="10" id="KW-1185">Reference proteome</keyword>
<keyword evidence="6" id="KW-1015">Disulfide bond</keyword>
<evidence type="ECO:0000313" key="10">
    <source>
        <dbReference type="Proteomes" id="UP000283210"/>
    </source>
</evidence>
<evidence type="ECO:0000313" key="9">
    <source>
        <dbReference type="EMBL" id="RVE57456.1"/>
    </source>
</evidence>
<dbReference type="SUPFAM" id="SSF54001">
    <property type="entry name" value="Cysteine proteinases"/>
    <property type="match status" value="1"/>
</dbReference>
<dbReference type="OrthoDB" id="10253408at2759"/>
<dbReference type="SMART" id="SM00848">
    <property type="entry name" value="Inhibitor_I29"/>
    <property type="match status" value="1"/>
</dbReference>
<dbReference type="CDD" id="cd02248">
    <property type="entry name" value="Peptidase_C1A"/>
    <property type="match status" value="1"/>
</dbReference>
<dbReference type="AlphaFoldDB" id="A0A3S2PPN6"/>
<dbReference type="PROSITE" id="PS00139">
    <property type="entry name" value="THIOL_PROTEASE_CYS"/>
    <property type="match status" value="1"/>
</dbReference>
<dbReference type="InterPro" id="IPR038765">
    <property type="entry name" value="Papain-like_cys_pep_sf"/>
</dbReference>
<organism evidence="9 10">
    <name type="scientific">Oryzias javanicus</name>
    <name type="common">Javanese ricefish</name>
    <name type="synonym">Aplocheilus javanicus</name>
    <dbReference type="NCBI Taxonomy" id="123683"/>
    <lineage>
        <taxon>Eukaryota</taxon>
        <taxon>Metazoa</taxon>
        <taxon>Chordata</taxon>
        <taxon>Craniata</taxon>
        <taxon>Vertebrata</taxon>
        <taxon>Euteleostomi</taxon>
        <taxon>Actinopterygii</taxon>
        <taxon>Neopterygii</taxon>
        <taxon>Teleostei</taxon>
        <taxon>Neoteleostei</taxon>
        <taxon>Acanthomorphata</taxon>
        <taxon>Ovalentaria</taxon>
        <taxon>Atherinomorphae</taxon>
        <taxon>Beloniformes</taxon>
        <taxon>Adrianichthyidae</taxon>
        <taxon>Oryziinae</taxon>
        <taxon>Oryzias</taxon>
    </lineage>
</organism>
<protein>
    <recommendedName>
        <fullName evidence="11">Cathepsin L.1</fullName>
    </recommendedName>
</protein>
<evidence type="ECO:0000256" key="6">
    <source>
        <dbReference type="ARBA" id="ARBA00023157"/>
    </source>
</evidence>
<gene>
    <name evidence="9" type="ORF">OJAV_G00216340</name>
</gene>
<reference evidence="9 10" key="2">
    <citation type="submission" date="2019-01" db="EMBL/GenBank/DDBJ databases">
        <title>A chromosome length genome reference of the Java medaka (oryzias javanicus).</title>
        <authorList>
            <person name="Herpin A."/>
            <person name="Takehana Y."/>
            <person name="Naruse K."/>
            <person name="Ansai S."/>
            <person name="Kawaguchi M."/>
        </authorList>
    </citation>
    <scope>NUCLEOTIDE SEQUENCE [LARGE SCALE GENOMIC DNA]</scope>
    <source>
        <strain evidence="9">RS831</strain>
        <tissue evidence="9">Whole body</tissue>
    </source>
</reference>
<dbReference type="SMART" id="SM00645">
    <property type="entry name" value="Pept_C1"/>
    <property type="match status" value="1"/>
</dbReference>
<dbReference type="Pfam" id="PF00112">
    <property type="entry name" value="Peptidase_C1"/>
    <property type="match status" value="1"/>
</dbReference>
<dbReference type="Pfam" id="PF08246">
    <property type="entry name" value="Inhibitor_I29"/>
    <property type="match status" value="1"/>
</dbReference>
<evidence type="ECO:0000256" key="2">
    <source>
        <dbReference type="ARBA" id="ARBA00022670"/>
    </source>
</evidence>
<accession>A0A3S2PPN6</accession>
<name>A0A3S2PPN6_ORYJA</name>
<evidence type="ECO:0000256" key="4">
    <source>
        <dbReference type="ARBA" id="ARBA00022807"/>
    </source>
</evidence>
<dbReference type="InterPro" id="IPR013201">
    <property type="entry name" value="Prot_inhib_I29"/>
</dbReference>
<evidence type="ECO:0000259" key="8">
    <source>
        <dbReference type="SMART" id="SM00848"/>
    </source>
</evidence>
<dbReference type="GO" id="GO:0006508">
    <property type="term" value="P:proteolysis"/>
    <property type="evidence" value="ECO:0007669"/>
    <property type="project" value="UniProtKB-KW"/>
</dbReference>
<evidence type="ECO:0000256" key="5">
    <source>
        <dbReference type="ARBA" id="ARBA00023145"/>
    </source>
</evidence>
<dbReference type="GO" id="GO:0008234">
    <property type="term" value="F:cysteine-type peptidase activity"/>
    <property type="evidence" value="ECO:0007669"/>
    <property type="project" value="UniProtKB-KW"/>
</dbReference>
<dbReference type="InterPro" id="IPR025660">
    <property type="entry name" value="Pept_his_AS"/>
</dbReference>
<feature type="domain" description="Cathepsin propeptide inhibitor" evidence="8">
    <location>
        <begin position="81"/>
        <end position="141"/>
    </location>
</feature>
<sequence length="365" mass="40510">MQPNFQCVGVKSVSSYMFFQGASLLLETKVTHIPKSAPYHQQPVFIVHSDKPADRMKVLLAVAAVLAVANCASLSLEDLEFHAWRLKFGRTYSSPVEEAQRRQIWLNNRKLVLVHNILADQGIKSYRLGMTYFADMENEEYKRLIAQGCLGTDLPATVDWRDKGYVTDVKDQKECGSCWAFSATGSLEGQTFRKTGKLVSLSEQQLVDCSGDYGNMGCMGGLMDNAFRYIQANGGIDTEESYPYEAEDRDCRYKPSAVGATCTGYVDVNSGDEDALKEAVATIGPISVGIDASHSSFQLYESGLYDEPDCSSSDLDHGVLAVGYGSENGQDYWLVKNSWATHWFKLIQDIYFSVGRRRTARSNSS</sequence>
<proteinExistence type="inferred from homology"/>
<evidence type="ECO:0000259" key="7">
    <source>
        <dbReference type="SMART" id="SM00645"/>
    </source>
</evidence>
<keyword evidence="4" id="KW-0788">Thiol protease</keyword>
<keyword evidence="5" id="KW-0865">Zymogen</keyword>
<dbReference type="PANTHER" id="PTHR12411">
    <property type="entry name" value="CYSTEINE PROTEASE FAMILY C1-RELATED"/>
    <property type="match status" value="1"/>
</dbReference>
<evidence type="ECO:0000256" key="1">
    <source>
        <dbReference type="ARBA" id="ARBA00008455"/>
    </source>
</evidence>
<comment type="similarity">
    <text evidence="1">Belongs to the peptidase C1 family.</text>
</comment>
<dbReference type="InterPro" id="IPR000169">
    <property type="entry name" value="Pept_cys_AS"/>
</dbReference>